<reference evidence="1" key="1">
    <citation type="submission" date="2017-07" db="EMBL/GenBank/DDBJ databases">
        <title>Taro Niue Genome Assembly and Annotation.</title>
        <authorList>
            <person name="Atibalentja N."/>
            <person name="Keating K."/>
            <person name="Fields C.J."/>
        </authorList>
    </citation>
    <scope>NUCLEOTIDE SEQUENCE</scope>
    <source>
        <strain evidence="1">Niue_2</strain>
        <tissue evidence="1">Leaf</tissue>
    </source>
</reference>
<gene>
    <name evidence="1" type="ORF">Taro_003144</name>
</gene>
<comment type="caution">
    <text evidence="1">The sequence shown here is derived from an EMBL/GenBank/DDBJ whole genome shotgun (WGS) entry which is preliminary data.</text>
</comment>
<name>A0A843TIV3_COLES</name>
<proteinExistence type="predicted"/>
<evidence type="ECO:0000313" key="1">
    <source>
        <dbReference type="EMBL" id="MQL70781.1"/>
    </source>
</evidence>
<evidence type="ECO:0000313" key="2">
    <source>
        <dbReference type="Proteomes" id="UP000652761"/>
    </source>
</evidence>
<dbReference type="EMBL" id="NMUH01000079">
    <property type="protein sequence ID" value="MQL70781.1"/>
    <property type="molecule type" value="Genomic_DNA"/>
</dbReference>
<protein>
    <submittedName>
        <fullName evidence="1">Uncharacterized protein</fullName>
    </submittedName>
</protein>
<accession>A0A843TIV3</accession>
<dbReference type="Proteomes" id="UP000652761">
    <property type="component" value="Unassembled WGS sequence"/>
</dbReference>
<sequence length="49" mass="5474">MLGLCYQGNVGTVWVVWTRIAINIEGLSRYGSTVEVSVVFLDTLTHVFE</sequence>
<dbReference type="AlphaFoldDB" id="A0A843TIV3"/>
<organism evidence="1 2">
    <name type="scientific">Colocasia esculenta</name>
    <name type="common">Wild taro</name>
    <name type="synonym">Arum esculentum</name>
    <dbReference type="NCBI Taxonomy" id="4460"/>
    <lineage>
        <taxon>Eukaryota</taxon>
        <taxon>Viridiplantae</taxon>
        <taxon>Streptophyta</taxon>
        <taxon>Embryophyta</taxon>
        <taxon>Tracheophyta</taxon>
        <taxon>Spermatophyta</taxon>
        <taxon>Magnoliopsida</taxon>
        <taxon>Liliopsida</taxon>
        <taxon>Araceae</taxon>
        <taxon>Aroideae</taxon>
        <taxon>Colocasieae</taxon>
        <taxon>Colocasia</taxon>
    </lineage>
</organism>
<keyword evidence="2" id="KW-1185">Reference proteome</keyword>